<dbReference type="PROSITE" id="PS50208">
    <property type="entry name" value="CASPASE_P20"/>
    <property type="match status" value="1"/>
</dbReference>
<dbReference type="GO" id="GO:0004197">
    <property type="term" value="F:cysteine-type endopeptidase activity"/>
    <property type="evidence" value="ECO:0007669"/>
    <property type="project" value="InterPro"/>
</dbReference>
<dbReference type="RefSeq" id="XP_028986886.1">
    <property type="nucleotide sequence ID" value="XM_029131053.3"/>
</dbReference>
<dbReference type="InterPro" id="IPR001309">
    <property type="entry name" value="Pept_C14_p20"/>
</dbReference>
<dbReference type="SUPFAM" id="SSF47986">
    <property type="entry name" value="DEATH domain"/>
    <property type="match status" value="2"/>
</dbReference>
<dbReference type="GeneTree" id="ENSGT00940000166591"/>
<evidence type="ECO:0000256" key="7">
    <source>
        <dbReference type="ARBA" id="ARBA00022703"/>
    </source>
</evidence>
<dbReference type="InterPro" id="IPR033139">
    <property type="entry name" value="Caspase_cys_AS"/>
</dbReference>
<feature type="domain" description="Caspase family p10" evidence="18">
    <location>
        <begin position="377"/>
        <end position="466"/>
    </location>
</feature>
<dbReference type="InterPro" id="IPR011600">
    <property type="entry name" value="Pept_C14_caspase"/>
</dbReference>
<dbReference type="Proteomes" id="UP000515150">
    <property type="component" value="Chromosome 17"/>
</dbReference>
<reference evidence="21 22" key="1">
    <citation type="submission" date="2025-04" db="UniProtKB">
        <authorList>
            <consortium name="RefSeq"/>
        </authorList>
    </citation>
    <scope>IDENTIFICATION</scope>
</reference>
<evidence type="ECO:0000313" key="20">
    <source>
        <dbReference type="Proteomes" id="UP000515150"/>
    </source>
</evidence>
<evidence type="ECO:0000313" key="21">
    <source>
        <dbReference type="RefSeq" id="XP_028986885.1"/>
    </source>
</evidence>
<dbReference type="GeneID" id="114844036"/>
<evidence type="ECO:0000256" key="4">
    <source>
        <dbReference type="ARBA" id="ARBA00022490"/>
    </source>
</evidence>
<gene>
    <name evidence="21 22" type="primary">casp8</name>
</gene>
<evidence type="ECO:0000256" key="13">
    <source>
        <dbReference type="ARBA" id="ARBA00051626"/>
    </source>
</evidence>
<organism evidence="20 22">
    <name type="scientific">Betta splendens</name>
    <name type="common">Siamese fighting fish</name>
    <dbReference type="NCBI Taxonomy" id="158456"/>
    <lineage>
        <taxon>Eukaryota</taxon>
        <taxon>Metazoa</taxon>
        <taxon>Chordata</taxon>
        <taxon>Craniata</taxon>
        <taxon>Vertebrata</taxon>
        <taxon>Euteleostomi</taxon>
        <taxon>Actinopterygii</taxon>
        <taxon>Neopterygii</taxon>
        <taxon>Teleostei</taxon>
        <taxon>Neoteleostei</taxon>
        <taxon>Acanthomorphata</taxon>
        <taxon>Anabantaria</taxon>
        <taxon>Anabantiformes</taxon>
        <taxon>Anabantoidei</taxon>
        <taxon>Osphronemidae</taxon>
        <taxon>Betta</taxon>
    </lineage>
</organism>
<dbReference type="KEGG" id="bspl:114844036"/>
<dbReference type="GO" id="GO:0005737">
    <property type="term" value="C:cytoplasm"/>
    <property type="evidence" value="ECO:0007669"/>
    <property type="project" value="UniProtKB-SubCell"/>
</dbReference>
<comment type="similarity">
    <text evidence="3 16">Belongs to the peptidase C14A family.</text>
</comment>
<comment type="catalytic activity">
    <reaction evidence="13">
        <text>Strict requirement for Asp at position P1 and has a preferred cleavage sequence of (Leu/Asp/Val)-Glu-Thr-Asp-|-(Gly/Ser/Ala).</text>
        <dbReference type="EC" id="3.4.22.61"/>
    </reaction>
</comment>
<accession>A0A6P7KWV8</accession>
<dbReference type="CTD" id="841"/>
<keyword evidence="10" id="KW-0788">Thiol protease</keyword>
<evidence type="ECO:0000256" key="16">
    <source>
        <dbReference type="RuleBase" id="RU003971"/>
    </source>
</evidence>
<feature type="domain" description="DED" evidence="17">
    <location>
        <begin position="92"/>
        <end position="169"/>
    </location>
</feature>
<keyword evidence="9" id="KW-0378">Hydrolase</keyword>
<dbReference type="PROSITE" id="PS50168">
    <property type="entry name" value="DED"/>
    <property type="match status" value="2"/>
</dbReference>
<keyword evidence="12" id="KW-0539">Nucleus</keyword>
<evidence type="ECO:0000259" key="19">
    <source>
        <dbReference type="PROSITE" id="PS50208"/>
    </source>
</evidence>
<keyword evidence="20" id="KW-1185">Reference proteome</keyword>
<keyword evidence="4" id="KW-0963">Cytoplasm</keyword>
<evidence type="ECO:0000256" key="11">
    <source>
        <dbReference type="ARBA" id="ARBA00023145"/>
    </source>
</evidence>
<dbReference type="PROSITE" id="PS50207">
    <property type="entry name" value="CASPASE_P10"/>
    <property type="match status" value="1"/>
</dbReference>
<evidence type="ECO:0000256" key="1">
    <source>
        <dbReference type="ARBA" id="ARBA00004123"/>
    </source>
</evidence>
<dbReference type="GO" id="GO:0051604">
    <property type="term" value="P:protein maturation"/>
    <property type="evidence" value="ECO:0007669"/>
    <property type="project" value="UniProtKB-ARBA"/>
</dbReference>
<dbReference type="CDD" id="cd08792">
    <property type="entry name" value="DED_Caspase_8_10_r1"/>
    <property type="match status" value="1"/>
</dbReference>
<keyword evidence="5" id="KW-0597">Phosphoprotein</keyword>
<evidence type="ECO:0000259" key="18">
    <source>
        <dbReference type="PROSITE" id="PS50207"/>
    </source>
</evidence>
<keyword evidence="7" id="KW-0053">Apoptosis</keyword>
<dbReference type="InterPro" id="IPR002138">
    <property type="entry name" value="Pept_C14_p10"/>
</dbReference>
<dbReference type="InterPro" id="IPR001875">
    <property type="entry name" value="DED_dom"/>
</dbReference>
<dbReference type="PANTHER" id="PTHR48169">
    <property type="entry name" value="DED DOMAIN-CONTAINING PROTEIN"/>
    <property type="match status" value="1"/>
</dbReference>
<evidence type="ECO:0000256" key="14">
    <source>
        <dbReference type="ARBA" id="ARBA00066479"/>
    </source>
</evidence>
<keyword evidence="11" id="KW-0865">Zymogen</keyword>
<dbReference type="CDD" id="cd00032">
    <property type="entry name" value="CASc"/>
    <property type="match status" value="1"/>
</dbReference>
<evidence type="ECO:0000256" key="15">
    <source>
        <dbReference type="ARBA" id="ARBA00068172"/>
    </source>
</evidence>
<comment type="subcellular location">
    <subcellularLocation>
        <location evidence="2">Cytoplasm</location>
    </subcellularLocation>
    <subcellularLocation>
        <location evidence="1">Nucleus</location>
    </subcellularLocation>
</comment>
<keyword evidence="6" id="KW-0645">Protease</keyword>
<dbReference type="GO" id="GO:0005634">
    <property type="term" value="C:nucleus"/>
    <property type="evidence" value="ECO:0007669"/>
    <property type="project" value="UniProtKB-SubCell"/>
</dbReference>
<dbReference type="InterPro" id="IPR015917">
    <property type="entry name" value="Pept_C14A"/>
</dbReference>
<proteinExistence type="inferred from homology"/>
<evidence type="ECO:0000256" key="3">
    <source>
        <dbReference type="ARBA" id="ARBA00010134"/>
    </source>
</evidence>
<dbReference type="GO" id="GO:0005886">
    <property type="term" value="C:plasma membrane"/>
    <property type="evidence" value="ECO:0007669"/>
    <property type="project" value="UniProtKB-ARBA"/>
</dbReference>
<dbReference type="SMART" id="SM00115">
    <property type="entry name" value="CASc"/>
    <property type="match status" value="1"/>
</dbReference>
<evidence type="ECO:0000313" key="22">
    <source>
        <dbReference type="RefSeq" id="XP_028986886.1"/>
    </source>
</evidence>
<dbReference type="SUPFAM" id="SSF52129">
    <property type="entry name" value="Caspase-like"/>
    <property type="match status" value="1"/>
</dbReference>
<dbReference type="GO" id="GO:0006915">
    <property type="term" value="P:apoptotic process"/>
    <property type="evidence" value="ECO:0007669"/>
    <property type="project" value="UniProtKB-KW"/>
</dbReference>
<protein>
    <recommendedName>
        <fullName evidence="15">Caspase-8</fullName>
        <ecNumber evidence="14">3.4.22.61</ecNumber>
    </recommendedName>
</protein>
<evidence type="ECO:0000259" key="17">
    <source>
        <dbReference type="PROSITE" id="PS50168"/>
    </source>
</evidence>
<dbReference type="PANTHER" id="PTHR48169:SF7">
    <property type="entry name" value="CASPASE 10"/>
    <property type="match status" value="1"/>
</dbReference>
<dbReference type="Pfam" id="PF00656">
    <property type="entry name" value="Peptidase_C14"/>
    <property type="match status" value="1"/>
</dbReference>
<feature type="domain" description="Caspase family p20" evidence="19">
    <location>
        <begin position="236"/>
        <end position="360"/>
    </location>
</feature>
<dbReference type="EC" id="3.4.22.61" evidence="14"/>
<dbReference type="InterPro" id="IPR011029">
    <property type="entry name" value="DEATH-like_dom_sf"/>
</dbReference>
<dbReference type="GO" id="GO:0006508">
    <property type="term" value="P:proteolysis"/>
    <property type="evidence" value="ECO:0007669"/>
    <property type="project" value="UniProtKB-KW"/>
</dbReference>
<dbReference type="Gene3D" id="1.10.533.10">
    <property type="entry name" value="Death Domain, Fas"/>
    <property type="match status" value="2"/>
</dbReference>
<dbReference type="PROSITE" id="PS01122">
    <property type="entry name" value="CASPASE_CYS"/>
    <property type="match status" value="1"/>
</dbReference>
<evidence type="ECO:0000256" key="12">
    <source>
        <dbReference type="ARBA" id="ARBA00023242"/>
    </source>
</evidence>
<dbReference type="GO" id="GO:0043065">
    <property type="term" value="P:positive regulation of apoptotic process"/>
    <property type="evidence" value="ECO:0007669"/>
    <property type="project" value="UniProtKB-ARBA"/>
</dbReference>
<dbReference type="SMART" id="SM00031">
    <property type="entry name" value="DED"/>
    <property type="match status" value="2"/>
</dbReference>
<dbReference type="InterPro" id="IPR029030">
    <property type="entry name" value="Caspase-like_dom_sf"/>
</dbReference>
<dbReference type="Gene3D" id="3.40.50.1460">
    <property type="match status" value="1"/>
</dbReference>
<dbReference type="GO" id="GO:0032991">
    <property type="term" value="C:protein-containing complex"/>
    <property type="evidence" value="ECO:0007669"/>
    <property type="project" value="UniProtKB-ARBA"/>
</dbReference>
<evidence type="ECO:0000256" key="2">
    <source>
        <dbReference type="ARBA" id="ARBA00004496"/>
    </source>
</evidence>
<dbReference type="Pfam" id="PF01335">
    <property type="entry name" value="DED"/>
    <property type="match status" value="2"/>
</dbReference>
<dbReference type="AlphaFoldDB" id="A0A6P7KWV8"/>
<keyword evidence="8" id="KW-0677">Repeat</keyword>
<sequence>MNRIKLSRIDEELGSSEVAELCFLCRDVISKKRLEGVRDAKDLFSRLEERGLLNAFFLCDLLKTICRADLLQYLQTDNMPPEQTDASPCLSAYRVMLYGVYNDLTQENFQKMKYLFEEELGKRNTEMCNTALDLFAELEKTNNLSDKNLNKLLLVLKDLDQQLASNVQCYIDLNRQKDIRIVPRGCINDQVFSPSLPVSETQPSYGGSVCSDAEPAGEPCRIRTLSDEYYALEHNPRGLCVVINNENFWGPNLKERKGTQQDKEALCLLFSDLGFTPVVHNDLTADDIRLAIKKLGTENFSDHDALVVCVLSHGENGCVYGIDEQEVYLRELTLPFTSTRAPTLAGKPKLFFIQACQGRGYQVGSMPCFEDDAGRVPIQTVPADADFLMGMATLPEYKSFRHTSTGSIYIQELCKQLRNSADRSENDDILTVLTRVNREVSRGDYLRYKQMPEPKYTLTKKLVLRYVK</sequence>
<evidence type="ECO:0000256" key="8">
    <source>
        <dbReference type="ARBA" id="ARBA00022737"/>
    </source>
</evidence>
<evidence type="ECO:0000256" key="9">
    <source>
        <dbReference type="ARBA" id="ARBA00022801"/>
    </source>
</evidence>
<feature type="domain" description="DED" evidence="17">
    <location>
        <begin position="1"/>
        <end position="76"/>
    </location>
</feature>
<evidence type="ECO:0000256" key="5">
    <source>
        <dbReference type="ARBA" id="ARBA00022553"/>
    </source>
</evidence>
<name>A0A6P7KWV8_BETSP</name>
<evidence type="ECO:0000256" key="6">
    <source>
        <dbReference type="ARBA" id="ARBA00022670"/>
    </source>
</evidence>
<dbReference type="FunFam" id="3.40.50.1460:FF:000008">
    <property type="entry name" value="caspase-8 isoform X1"/>
    <property type="match status" value="1"/>
</dbReference>
<dbReference type="OrthoDB" id="6114029at2759"/>
<evidence type="ECO:0000256" key="10">
    <source>
        <dbReference type="ARBA" id="ARBA00022807"/>
    </source>
</evidence>
<dbReference type="PRINTS" id="PR00376">
    <property type="entry name" value="IL1BCENZYME"/>
</dbReference>
<dbReference type="RefSeq" id="XP_028986885.1">
    <property type="nucleotide sequence ID" value="XM_029131052.3"/>
</dbReference>